<evidence type="ECO:0000313" key="3">
    <source>
        <dbReference type="Proteomes" id="UP000052230"/>
    </source>
</evidence>
<dbReference type="KEGG" id="xcm:J164_00182"/>
<dbReference type="Proteomes" id="UP000052230">
    <property type="component" value="Unassembled WGS sequence"/>
</dbReference>
<sequence length="346" mass="34905">MIQTTSPVLCLRSALLVALAAVAGSAAIVHASAVPAVAGVRTSPAAPVFAGFATPSTTQAAPIADVVRVGGIATPAVTPEMNFARTAPVVAALRAPATTPLAATTPTAPALAIAGAARAAPAAPPANAGPAGPAAPAISPATPVAPTAAAAPARPRVGTHESCGHATANTQSQGDAYVLVHGEGEVMHGTPDDLHTARRYAGDGRRVLWFRADGKQYLVRDPTLLHQLAVAYLRSQQLADAQARLAARQQALSERQAALAAQLSAHAEPRLLQASTRTASATTSTAAQPPATPDALQALARQQQALAQRQAVLASKQAGASRLATQQALKVLREALRSGLATRIDG</sequence>
<proteinExistence type="predicted"/>
<feature type="signal peptide" evidence="1">
    <location>
        <begin position="1"/>
        <end position="31"/>
    </location>
</feature>
<evidence type="ECO:0008006" key="4">
    <source>
        <dbReference type="Google" id="ProtNLM"/>
    </source>
</evidence>
<dbReference type="AlphaFoldDB" id="A0A0U5F7X6"/>
<evidence type="ECO:0000256" key="1">
    <source>
        <dbReference type="SAM" id="SignalP"/>
    </source>
</evidence>
<dbReference type="OMA" id="MIQTTSP"/>
<dbReference type="KEGG" id="xcf:J172_00176"/>
<feature type="chain" id="PRO_5006856643" description="Secreted protein" evidence="1">
    <location>
        <begin position="32"/>
        <end position="346"/>
    </location>
</feature>
<dbReference type="KEGG" id="xcu:J159_00183"/>
<name>A0A0U5F7X6_XANCI</name>
<accession>A0A0U5F7X6</accession>
<evidence type="ECO:0000313" key="2">
    <source>
        <dbReference type="EMBL" id="CEG14146.1"/>
    </source>
</evidence>
<keyword evidence="1" id="KW-0732">Signal</keyword>
<comment type="caution">
    <text evidence="2">The sequence shown here is derived from an EMBL/GenBank/DDBJ whole genome shotgun (WGS) entry which is preliminary data.</text>
</comment>
<keyword evidence="3" id="KW-1185">Reference proteome</keyword>
<reference evidence="2 3" key="1">
    <citation type="submission" date="2014-09" db="EMBL/GenBank/DDBJ databases">
        <authorList>
            <person name="Regsiter A."/>
        </authorList>
    </citation>
    <scope>NUCLEOTIDE SEQUENCE [LARGE SCALE GENOMIC DNA]</scope>
</reference>
<dbReference type="KEGG" id="xcw:J162_00182"/>
<protein>
    <recommendedName>
        <fullName evidence="4">Secreted protein</fullName>
    </recommendedName>
</protein>
<gene>
    <name evidence="2" type="ORF">XAC3562_10087</name>
</gene>
<dbReference type="KEGG" id="xcr:J163_00182"/>
<organism evidence="2 3">
    <name type="scientific">Xanthomonas citri pv. citri</name>
    <dbReference type="NCBI Taxonomy" id="611301"/>
    <lineage>
        <taxon>Bacteria</taxon>
        <taxon>Pseudomonadati</taxon>
        <taxon>Pseudomonadota</taxon>
        <taxon>Gammaproteobacteria</taxon>
        <taxon>Lysobacterales</taxon>
        <taxon>Lysobacteraceae</taxon>
        <taxon>Xanthomonas</taxon>
    </lineage>
</organism>
<dbReference type="EMBL" id="CCXZ01000001">
    <property type="protein sequence ID" value="CEG14146.1"/>
    <property type="molecule type" value="Genomic_DNA"/>
</dbReference>
<dbReference type="KEGG" id="xcn:J169_00181"/>